<keyword evidence="4" id="KW-0808">Transferase</keyword>
<keyword evidence="15" id="KW-1185">Reference proteome</keyword>
<keyword evidence="7" id="KW-0418">Kinase</keyword>
<feature type="domain" description="Histidine kinase/HSP90-like ATPase" evidence="13">
    <location>
        <begin position="496"/>
        <end position="606"/>
    </location>
</feature>
<evidence type="ECO:0000256" key="12">
    <source>
        <dbReference type="SAM" id="Phobius"/>
    </source>
</evidence>
<proteinExistence type="predicted"/>
<evidence type="ECO:0000256" key="8">
    <source>
        <dbReference type="ARBA" id="ARBA00022840"/>
    </source>
</evidence>
<comment type="subcellular location">
    <subcellularLocation>
        <location evidence="1">Cell membrane</location>
        <topology evidence="1">Multi-pass membrane protein</topology>
    </subcellularLocation>
</comment>
<dbReference type="SUPFAM" id="SSF55874">
    <property type="entry name" value="ATPase domain of HSP90 chaperone/DNA topoisomerase II/histidine kinase"/>
    <property type="match status" value="1"/>
</dbReference>
<protein>
    <recommendedName>
        <fullName evidence="13">Histidine kinase/HSP90-like ATPase domain-containing protein</fullName>
    </recommendedName>
</protein>
<dbReference type="AlphaFoldDB" id="A0A419T5W8"/>
<dbReference type="GO" id="GO:0005886">
    <property type="term" value="C:plasma membrane"/>
    <property type="evidence" value="ECO:0007669"/>
    <property type="project" value="UniProtKB-SubCell"/>
</dbReference>
<keyword evidence="2" id="KW-1003">Cell membrane</keyword>
<evidence type="ECO:0000256" key="2">
    <source>
        <dbReference type="ARBA" id="ARBA00022475"/>
    </source>
</evidence>
<keyword evidence="8" id="KW-0067">ATP-binding</keyword>
<dbReference type="OrthoDB" id="1729609at2"/>
<evidence type="ECO:0000256" key="5">
    <source>
        <dbReference type="ARBA" id="ARBA00022692"/>
    </source>
</evidence>
<sequence length="607" mass="71006">MKQMKKTIRVQLSVRYQFFTKSLLTNCLLLLIPIMMVGPYSVIQSSKDNTTAIEKSTYQTLHQLEQTIEQLYSHIDNAKIFFSSNPRVTIQMKKAFNEKPVSLDSLKNIENLSLYFQNLIFTDPYIENIYVYYDNSNNRMFLPQRGSIQTVFTSDEQKIIDTYKNSGTKDFWMEIKRKKIPGSKASTDTLIIYQRLYTRFAYKPVGMVAFEYNLNKMEQYFQTVLQYNNQSIYLIDSGQNIIYTNSKSDDPAGELNCINTTLTTKEELHLFDIELNDTYQKAAYLRSVRNNGLTYITFTPSKEIYKTTRSLSGTYMLLMFSGIFLSFVLAFYKTNKEYQYLSSIIDIFSNPEASQRHFDKMPRKAGNPFEYIMLNIIRLFLDQKYLKVQASERDYKLQILKMQALQHQINPHFLHNTLNTIYWESIRMTSSENSCSTMVSNLSSVMRYSVGDPQENVKIKEELGYLKTYLEIMKIRYTDKFEIFYLVDESCTIYPIKKMILQPIVENSIYHGIKEKNGKGKIYVGIRRLHKSILFYILDDGIGIAPKKLLKLQEQLYTHSDISSSHIGLTNTNLRLTMTYGAKSRLRIKSTKEKYTLVYFTIPLTDL</sequence>
<evidence type="ECO:0000256" key="11">
    <source>
        <dbReference type="ARBA" id="ARBA00023136"/>
    </source>
</evidence>
<evidence type="ECO:0000256" key="1">
    <source>
        <dbReference type="ARBA" id="ARBA00004651"/>
    </source>
</evidence>
<evidence type="ECO:0000256" key="10">
    <source>
        <dbReference type="ARBA" id="ARBA00023012"/>
    </source>
</evidence>
<evidence type="ECO:0000313" key="14">
    <source>
        <dbReference type="EMBL" id="RKD32842.1"/>
    </source>
</evidence>
<feature type="transmembrane region" description="Helical" evidence="12">
    <location>
        <begin position="23"/>
        <end position="43"/>
    </location>
</feature>
<evidence type="ECO:0000256" key="6">
    <source>
        <dbReference type="ARBA" id="ARBA00022741"/>
    </source>
</evidence>
<keyword evidence="9 12" id="KW-1133">Transmembrane helix</keyword>
<evidence type="ECO:0000256" key="4">
    <source>
        <dbReference type="ARBA" id="ARBA00022679"/>
    </source>
</evidence>
<keyword evidence="5 12" id="KW-0812">Transmembrane</keyword>
<keyword evidence="6" id="KW-0547">Nucleotide-binding</keyword>
<dbReference type="GO" id="GO:0000155">
    <property type="term" value="F:phosphorelay sensor kinase activity"/>
    <property type="evidence" value="ECO:0007669"/>
    <property type="project" value="InterPro"/>
</dbReference>
<comment type="caution">
    <text evidence="14">The sequence shown here is derived from an EMBL/GenBank/DDBJ whole genome shotgun (WGS) entry which is preliminary data.</text>
</comment>
<dbReference type="Pfam" id="PF02518">
    <property type="entry name" value="HATPase_c"/>
    <property type="match status" value="1"/>
</dbReference>
<evidence type="ECO:0000256" key="9">
    <source>
        <dbReference type="ARBA" id="ARBA00022989"/>
    </source>
</evidence>
<name>A0A419T5W8_9FIRM</name>
<evidence type="ECO:0000259" key="13">
    <source>
        <dbReference type="SMART" id="SM00387"/>
    </source>
</evidence>
<dbReference type="RefSeq" id="WP_158585002.1">
    <property type="nucleotide sequence ID" value="NZ_MCIA01000009.1"/>
</dbReference>
<dbReference type="GO" id="GO:0005524">
    <property type="term" value="F:ATP binding"/>
    <property type="evidence" value="ECO:0007669"/>
    <property type="project" value="UniProtKB-KW"/>
</dbReference>
<dbReference type="PANTHER" id="PTHR34220:SF11">
    <property type="entry name" value="SENSOR PROTEIN KINASE HPTS"/>
    <property type="match status" value="1"/>
</dbReference>
<dbReference type="InterPro" id="IPR010559">
    <property type="entry name" value="Sig_transdc_His_kin_internal"/>
</dbReference>
<accession>A0A419T5W8</accession>
<dbReference type="Proteomes" id="UP000284277">
    <property type="component" value="Unassembled WGS sequence"/>
</dbReference>
<keyword evidence="3" id="KW-0597">Phosphoprotein</keyword>
<evidence type="ECO:0000256" key="7">
    <source>
        <dbReference type="ARBA" id="ARBA00022777"/>
    </source>
</evidence>
<feature type="transmembrane region" description="Helical" evidence="12">
    <location>
        <begin position="313"/>
        <end position="332"/>
    </location>
</feature>
<evidence type="ECO:0000313" key="15">
    <source>
        <dbReference type="Proteomes" id="UP000284277"/>
    </source>
</evidence>
<keyword evidence="10" id="KW-0902">Two-component regulatory system</keyword>
<keyword evidence="11 12" id="KW-0472">Membrane</keyword>
<dbReference type="SMART" id="SM00387">
    <property type="entry name" value="HATPase_c"/>
    <property type="match status" value="1"/>
</dbReference>
<gene>
    <name evidence="14" type="ORF">BET01_16515</name>
</gene>
<reference evidence="14 15" key="1">
    <citation type="submission" date="2016-08" db="EMBL/GenBank/DDBJ databases">
        <title>A new outlook on sporulation: Clostridium algidixylanolyticum.</title>
        <authorList>
            <person name="Poppleton D.I."/>
            <person name="Gribaldo S."/>
        </authorList>
    </citation>
    <scope>NUCLEOTIDE SEQUENCE [LARGE SCALE GENOMIC DNA]</scope>
    <source>
        <strain evidence="14 15">SPL73</strain>
    </source>
</reference>
<dbReference type="InterPro" id="IPR036890">
    <property type="entry name" value="HATPase_C_sf"/>
</dbReference>
<dbReference type="Pfam" id="PF06580">
    <property type="entry name" value="His_kinase"/>
    <property type="match status" value="1"/>
</dbReference>
<dbReference type="PANTHER" id="PTHR34220">
    <property type="entry name" value="SENSOR HISTIDINE KINASE YPDA"/>
    <property type="match status" value="1"/>
</dbReference>
<dbReference type="InterPro" id="IPR050640">
    <property type="entry name" value="Bact_2-comp_sensor_kinase"/>
</dbReference>
<dbReference type="EMBL" id="MCIA01000009">
    <property type="protein sequence ID" value="RKD32842.1"/>
    <property type="molecule type" value="Genomic_DNA"/>
</dbReference>
<dbReference type="Gene3D" id="3.30.565.10">
    <property type="entry name" value="Histidine kinase-like ATPase, C-terminal domain"/>
    <property type="match status" value="1"/>
</dbReference>
<evidence type="ECO:0000256" key="3">
    <source>
        <dbReference type="ARBA" id="ARBA00022553"/>
    </source>
</evidence>
<dbReference type="InterPro" id="IPR003594">
    <property type="entry name" value="HATPase_dom"/>
</dbReference>
<organism evidence="14 15">
    <name type="scientific">Lacrimispora algidixylanolytica</name>
    <dbReference type="NCBI Taxonomy" id="94868"/>
    <lineage>
        <taxon>Bacteria</taxon>
        <taxon>Bacillati</taxon>
        <taxon>Bacillota</taxon>
        <taxon>Clostridia</taxon>
        <taxon>Lachnospirales</taxon>
        <taxon>Lachnospiraceae</taxon>
        <taxon>Lacrimispora</taxon>
    </lineage>
</organism>